<dbReference type="Gene3D" id="3.90.470.20">
    <property type="entry name" value="4'-phosphopantetheinyl transferase domain"/>
    <property type="match status" value="2"/>
</dbReference>
<organism evidence="2 3">
    <name type="scientific">Sordaria brevicollis</name>
    <dbReference type="NCBI Taxonomy" id="83679"/>
    <lineage>
        <taxon>Eukaryota</taxon>
        <taxon>Fungi</taxon>
        <taxon>Dikarya</taxon>
        <taxon>Ascomycota</taxon>
        <taxon>Pezizomycotina</taxon>
        <taxon>Sordariomycetes</taxon>
        <taxon>Sordariomycetidae</taxon>
        <taxon>Sordariales</taxon>
        <taxon>Sordariaceae</taxon>
        <taxon>Sordaria</taxon>
    </lineage>
</organism>
<reference evidence="2" key="1">
    <citation type="journal article" date="2023" name="Mol. Phylogenet. Evol.">
        <title>Genome-scale phylogeny and comparative genomics of the fungal order Sordariales.</title>
        <authorList>
            <person name="Hensen N."/>
            <person name="Bonometti L."/>
            <person name="Westerberg I."/>
            <person name="Brannstrom I.O."/>
            <person name="Guillou S."/>
            <person name="Cros-Aarteil S."/>
            <person name="Calhoun S."/>
            <person name="Haridas S."/>
            <person name="Kuo A."/>
            <person name="Mondo S."/>
            <person name="Pangilinan J."/>
            <person name="Riley R."/>
            <person name="LaButti K."/>
            <person name="Andreopoulos B."/>
            <person name="Lipzen A."/>
            <person name="Chen C."/>
            <person name="Yan M."/>
            <person name="Daum C."/>
            <person name="Ng V."/>
            <person name="Clum A."/>
            <person name="Steindorff A."/>
            <person name="Ohm R.A."/>
            <person name="Martin F."/>
            <person name="Silar P."/>
            <person name="Natvig D.O."/>
            <person name="Lalanne C."/>
            <person name="Gautier V."/>
            <person name="Ament-Velasquez S.L."/>
            <person name="Kruys A."/>
            <person name="Hutchinson M.I."/>
            <person name="Powell A.J."/>
            <person name="Barry K."/>
            <person name="Miller A.N."/>
            <person name="Grigoriev I.V."/>
            <person name="Debuchy R."/>
            <person name="Gladieux P."/>
            <person name="Hiltunen Thoren M."/>
            <person name="Johannesson H."/>
        </authorList>
    </citation>
    <scope>NUCLEOTIDE SEQUENCE</scope>
    <source>
        <strain evidence="2">FGSC 1904</strain>
    </source>
</reference>
<feature type="compositionally biased region" description="Polar residues" evidence="1">
    <location>
        <begin position="295"/>
        <end position="312"/>
    </location>
</feature>
<dbReference type="GO" id="GO:0008897">
    <property type="term" value="F:holo-[acyl-carrier-protein] synthase activity"/>
    <property type="evidence" value="ECO:0007669"/>
    <property type="project" value="InterPro"/>
</dbReference>
<dbReference type="AlphaFoldDB" id="A0AAE0PE85"/>
<comment type="caution">
    <text evidence="2">The sequence shown here is derived from an EMBL/GenBank/DDBJ whole genome shotgun (WGS) entry which is preliminary data.</text>
</comment>
<evidence type="ECO:0000313" key="2">
    <source>
        <dbReference type="EMBL" id="KAK3398291.1"/>
    </source>
</evidence>
<proteinExistence type="predicted"/>
<protein>
    <recommendedName>
        <fullName evidence="4">4'-phosphopantetheinyl transferase domain-containing protein</fullName>
    </recommendedName>
</protein>
<dbReference type="InterPro" id="IPR037143">
    <property type="entry name" value="4-PPantetheinyl_Trfase_dom_sf"/>
</dbReference>
<dbReference type="EMBL" id="JAUTDP010000006">
    <property type="protein sequence ID" value="KAK3398291.1"/>
    <property type="molecule type" value="Genomic_DNA"/>
</dbReference>
<evidence type="ECO:0000313" key="3">
    <source>
        <dbReference type="Proteomes" id="UP001281003"/>
    </source>
</evidence>
<accession>A0AAE0PE85</accession>
<name>A0AAE0PE85_SORBR</name>
<evidence type="ECO:0000256" key="1">
    <source>
        <dbReference type="SAM" id="MobiDB-lite"/>
    </source>
</evidence>
<evidence type="ECO:0008006" key="4">
    <source>
        <dbReference type="Google" id="ProtNLM"/>
    </source>
</evidence>
<sequence>MASRLVRFPWPMNVGTDICQVSRIQTILSCPTGRGRHFIRRVLCEEELRRPSSKLKPYLRAVVKFAQEHDALKKQGKEIEGFGHGHKRLEHKWKSQGVDLGEVAGFMAGRFAAKEAAIKAHPHRHLTFHDIIIAKAAELDQIERELLGLPSSTESSHKAFTGSTTGPTTPPDGDDGDHQTFTGSATGPTTKVDPKDIMPEDRLFEQQLETIDLLRHDVFEGSTTGPTTPVDANDIMPEDSVFDYQLETDKPDKPEGYDRPVKHRSFAGSTKGPATKVDKRDVMPEDQVFEHKLQTDTPNGNHNVFSGSTTCPRTPVNPKDVTPEDQVFDEKLQTDKPNGSNHKTFTGSTSGPTTPVDPHDIMPEDRVFDYRLETDKPDDTPSDSTTTVSRRNRTTVPHEAPGRARLGSGPPVAIIRGSTTGEGEEDDHQVALISISHDGDYATATCVGFDRGMMVRGGLGWMVSN</sequence>
<feature type="compositionally biased region" description="Polar residues" evidence="1">
    <location>
        <begin position="335"/>
        <end position="345"/>
    </location>
</feature>
<feature type="region of interest" description="Disordered" evidence="1">
    <location>
        <begin position="249"/>
        <end position="277"/>
    </location>
</feature>
<dbReference type="SUPFAM" id="SSF56214">
    <property type="entry name" value="4'-phosphopantetheinyl transferase"/>
    <property type="match status" value="1"/>
</dbReference>
<dbReference type="GO" id="GO:0000287">
    <property type="term" value="F:magnesium ion binding"/>
    <property type="evidence" value="ECO:0007669"/>
    <property type="project" value="InterPro"/>
</dbReference>
<feature type="compositionally biased region" description="Polar residues" evidence="1">
    <location>
        <begin position="179"/>
        <end position="189"/>
    </location>
</feature>
<dbReference type="Proteomes" id="UP001281003">
    <property type="component" value="Unassembled WGS sequence"/>
</dbReference>
<gene>
    <name evidence="2" type="ORF">B0T20DRAFT_352985</name>
</gene>
<feature type="region of interest" description="Disordered" evidence="1">
    <location>
        <begin position="149"/>
        <end position="196"/>
    </location>
</feature>
<keyword evidence="3" id="KW-1185">Reference proteome</keyword>
<feature type="compositionally biased region" description="Basic and acidic residues" evidence="1">
    <location>
        <begin position="249"/>
        <end position="260"/>
    </location>
</feature>
<feature type="region of interest" description="Disordered" evidence="1">
    <location>
        <begin position="293"/>
        <end position="361"/>
    </location>
</feature>
<reference evidence="2" key="2">
    <citation type="submission" date="2023-07" db="EMBL/GenBank/DDBJ databases">
        <authorList>
            <consortium name="Lawrence Berkeley National Laboratory"/>
            <person name="Haridas S."/>
            <person name="Hensen N."/>
            <person name="Bonometti L."/>
            <person name="Westerberg I."/>
            <person name="Brannstrom I.O."/>
            <person name="Guillou S."/>
            <person name="Cros-Aarteil S."/>
            <person name="Calhoun S."/>
            <person name="Kuo A."/>
            <person name="Mondo S."/>
            <person name="Pangilinan J."/>
            <person name="Riley R."/>
            <person name="LaButti K."/>
            <person name="Andreopoulos B."/>
            <person name="Lipzen A."/>
            <person name="Chen C."/>
            <person name="Yanf M."/>
            <person name="Daum C."/>
            <person name="Ng V."/>
            <person name="Clum A."/>
            <person name="Steindorff A."/>
            <person name="Ohm R."/>
            <person name="Martin F."/>
            <person name="Silar P."/>
            <person name="Natvig D."/>
            <person name="Lalanne C."/>
            <person name="Gautier V."/>
            <person name="Ament-velasquez S.L."/>
            <person name="Kruys A."/>
            <person name="Hutchinson M.I."/>
            <person name="Powell A.J."/>
            <person name="Barry K."/>
            <person name="Miller A.N."/>
            <person name="Grigoriev I.V."/>
            <person name="Debuchy R."/>
            <person name="Gladieux P."/>
            <person name="Thoren M.H."/>
            <person name="Johannesson H."/>
        </authorList>
    </citation>
    <scope>NUCLEOTIDE SEQUENCE</scope>
    <source>
        <strain evidence="2">FGSC 1904</strain>
    </source>
</reference>
<feature type="region of interest" description="Disordered" evidence="1">
    <location>
        <begin position="373"/>
        <end position="426"/>
    </location>
</feature>